<dbReference type="InterPro" id="IPR056203">
    <property type="entry name" value="Cds6_C"/>
</dbReference>
<dbReference type="PRINTS" id="PR01217">
    <property type="entry name" value="PRICHEXTENSN"/>
</dbReference>
<feature type="repeat" description="TPR" evidence="3">
    <location>
        <begin position="98"/>
        <end position="131"/>
    </location>
</feature>
<dbReference type="PANTHER" id="PTHR44858:SF1">
    <property type="entry name" value="UDP-N-ACETYLGLUCOSAMINE--PEPTIDE N-ACETYLGLUCOSAMINYLTRANSFERASE SPINDLY-RELATED"/>
    <property type="match status" value="1"/>
</dbReference>
<dbReference type="InterPro" id="IPR032710">
    <property type="entry name" value="NTF2-like_dom_sf"/>
</dbReference>
<organism evidence="6 7">
    <name type="scientific">Rugamonas aquatica</name>
    <dbReference type="NCBI Taxonomy" id="2743357"/>
    <lineage>
        <taxon>Bacteria</taxon>
        <taxon>Pseudomonadati</taxon>
        <taxon>Pseudomonadota</taxon>
        <taxon>Betaproteobacteria</taxon>
        <taxon>Burkholderiales</taxon>
        <taxon>Oxalobacteraceae</taxon>
        <taxon>Telluria group</taxon>
        <taxon>Rugamonas</taxon>
    </lineage>
</organism>
<feature type="region of interest" description="Disordered" evidence="4">
    <location>
        <begin position="339"/>
        <end position="365"/>
    </location>
</feature>
<keyword evidence="7" id="KW-1185">Reference proteome</keyword>
<proteinExistence type="predicted"/>
<dbReference type="Proteomes" id="UP000440498">
    <property type="component" value="Unassembled WGS sequence"/>
</dbReference>
<dbReference type="PANTHER" id="PTHR44858">
    <property type="entry name" value="TETRATRICOPEPTIDE REPEAT PROTEIN 6"/>
    <property type="match status" value="1"/>
</dbReference>
<dbReference type="PROSITE" id="PS50005">
    <property type="entry name" value="TPR"/>
    <property type="match status" value="1"/>
</dbReference>
<feature type="compositionally biased region" description="Basic and acidic residues" evidence="4">
    <location>
        <begin position="340"/>
        <end position="365"/>
    </location>
</feature>
<evidence type="ECO:0000256" key="2">
    <source>
        <dbReference type="ARBA" id="ARBA00022803"/>
    </source>
</evidence>
<dbReference type="Pfam" id="PF13414">
    <property type="entry name" value="TPR_11"/>
    <property type="match status" value="1"/>
</dbReference>
<dbReference type="InterPro" id="IPR019734">
    <property type="entry name" value="TPR_rpt"/>
</dbReference>
<feature type="region of interest" description="Disordered" evidence="4">
    <location>
        <begin position="236"/>
        <end position="255"/>
    </location>
</feature>
<dbReference type="Pfam" id="PF24125">
    <property type="entry name" value="Cds6_C"/>
    <property type="match status" value="1"/>
</dbReference>
<evidence type="ECO:0000256" key="3">
    <source>
        <dbReference type="PROSITE-ProRule" id="PRU00339"/>
    </source>
</evidence>
<dbReference type="InterPro" id="IPR050498">
    <property type="entry name" value="Ycf3"/>
</dbReference>
<dbReference type="SUPFAM" id="SSF54427">
    <property type="entry name" value="NTF2-like"/>
    <property type="match status" value="1"/>
</dbReference>
<accession>A0A6A7N9Q2</accession>
<feature type="domain" description="Cds6 C-terminal" evidence="5">
    <location>
        <begin position="368"/>
        <end position="471"/>
    </location>
</feature>
<evidence type="ECO:0000313" key="7">
    <source>
        <dbReference type="Proteomes" id="UP000440498"/>
    </source>
</evidence>
<sequence>MKNKTAPTLLYRALASAGIVAIILTIMPARADEMADVSKLAKAGKVVEALNKTNEYLSKHPADPQMRFMKGVLLTEQNKSDEAIAVFTKLTEDYKDLPEPYNNLAVLYAASGQYDKARVSLEKAIRTNPSYMTAYENLGDVYGKMASQAYDKALALGANNAPPAKSKLTLLRNFSTTTGAKFAAPENAVLAAAPSQAPQATPPRAAATAANAAPPLISQIPPDTGKSTMLQRIPALSVTPPAPTPTPAAKVAAAPAPAPTPAAKVAAAPAPTPAPTPAAKVAAAPVPVPTPAPVAAKPVAPAPAPAPVIAKVEPSKPAPAPTPAPAKAAPVVVAQAEPAKPAKVEASKPAKPEPEKAAKPDTSERDAVLAQVHGWAKAWTAQNVDSYLGYYSHEFEPPKGLSRKAWADERRARIEGKGRIRVEVGGPEVLVNGNTAKVTFRQTYESDRLTAKSRKTLVLVKNGGKWQIKQESSGS</sequence>
<reference evidence="6 7" key="1">
    <citation type="submission" date="2019-10" db="EMBL/GenBank/DDBJ databases">
        <title>Two novel species isolated from a subtropical stream in China.</title>
        <authorList>
            <person name="Lu H."/>
        </authorList>
    </citation>
    <scope>NUCLEOTIDE SEQUENCE [LARGE SCALE GENOMIC DNA]</scope>
    <source>
        <strain evidence="6 7">FT29W</strain>
    </source>
</reference>
<keyword evidence="1" id="KW-0677">Repeat</keyword>
<dbReference type="Gene3D" id="3.10.450.50">
    <property type="match status" value="1"/>
</dbReference>
<dbReference type="AlphaFoldDB" id="A0A6A7N9Q2"/>
<comment type="caution">
    <text evidence="6">The sequence shown here is derived from an EMBL/GenBank/DDBJ whole genome shotgun (WGS) entry which is preliminary data.</text>
</comment>
<dbReference type="SMART" id="SM00028">
    <property type="entry name" value="TPR"/>
    <property type="match status" value="3"/>
</dbReference>
<protein>
    <submittedName>
        <fullName evidence="6">Tetratricopeptide repeat protein</fullName>
    </submittedName>
</protein>
<keyword evidence="2 3" id="KW-0802">TPR repeat</keyword>
<name>A0A6A7N9Q2_9BURK</name>
<evidence type="ECO:0000313" key="6">
    <source>
        <dbReference type="EMBL" id="MQA41367.1"/>
    </source>
</evidence>
<dbReference type="SUPFAM" id="SSF48452">
    <property type="entry name" value="TPR-like"/>
    <property type="match status" value="1"/>
</dbReference>
<dbReference type="InterPro" id="IPR011990">
    <property type="entry name" value="TPR-like_helical_dom_sf"/>
</dbReference>
<dbReference type="Gene3D" id="1.25.40.10">
    <property type="entry name" value="Tetratricopeptide repeat domain"/>
    <property type="match status" value="1"/>
</dbReference>
<dbReference type="EMBL" id="WHUG01000012">
    <property type="protein sequence ID" value="MQA41367.1"/>
    <property type="molecule type" value="Genomic_DNA"/>
</dbReference>
<evidence type="ECO:0000256" key="4">
    <source>
        <dbReference type="SAM" id="MobiDB-lite"/>
    </source>
</evidence>
<gene>
    <name evidence="6" type="ORF">GEV02_24790</name>
</gene>
<dbReference type="RefSeq" id="WP_152840606.1">
    <property type="nucleotide sequence ID" value="NZ_WHUG01000012.1"/>
</dbReference>
<evidence type="ECO:0000256" key="1">
    <source>
        <dbReference type="ARBA" id="ARBA00022737"/>
    </source>
</evidence>
<dbReference type="Pfam" id="PF13432">
    <property type="entry name" value="TPR_16"/>
    <property type="match status" value="1"/>
</dbReference>
<evidence type="ECO:0000259" key="5">
    <source>
        <dbReference type="Pfam" id="PF24125"/>
    </source>
</evidence>